<feature type="modified residue" description="N6-(pyridoxal phosphate)lysine" evidence="8">
    <location>
        <position position="43"/>
    </location>
</feature>
<evidence type="ECO:0000256" key="1">
    <source>
        <dbReference type="ARBA" id="ARBA00001933"/>
    </source>
</evidence>
<evidence type="ECO:0000259" key="9">
    <source>
        <dbReference type="Pfam" id="PF00291"/>
    </source>
</evidence>
<evidence type="ECO:0000256" key="3">
    <source>
        <dbReference type="ARBA" id="ARBA00022605"/>
    </source>
</evidence>
<keyword evidence="6" id="KW-0198">Cysteine biosynthesis</keyword>
<accession>A0A455T6K4</accession>
<evidence type="ECO:0000256" key="7">
    <source>
        <dbReference type="PIRSR" id="PIRSR605856-50"/>
    </source>
</evidence>
<feature type="binding site" evidence="7">
    <location>
        <begin position="176"/>
        <end position="180"/>
    </location>
    <ligand>
        <name>pyridoxal 5'-phosphate</name>
        <dbReference type="ChEBI" id="CHEBI:597326"/>
    </ligand>
</feature>
<dbReference type="PANTHER" id="PTHR10314">
    <property type="entry name" value="CYSTATHIONINE BETA-SYNTHASE"/>
    <property type="match status" value="1"/>
</dbReference>
<name>A0A455T6K4_9CHLR</name>
<sequence>MRYSSILETIGNTPLVELKSFSPRPGVQIFAKLEGVNPSGSIKDRIAKRMIEEAEASGKLAPGSILLEPTSGNTGIALAMIARVKGYKFVAVMPDNVTRERRQLLELYGADIIFSDGSQGSNGAVRLAQELARQDERYVMLYQYGNSANPDAHYYGTAVEIINDLPDLDVFVAGLGTGGTLTGNARRLKEHNPAIRVVAAEPMQGESVQGLRSLGDGFVPPVLDLSLLDARILVSGIDAIRRTRQLKDQEGIFAGPSCGAALHAALRVAASMEHGKIVVILADGGWKYLSEDLWTRDLGALEEDLENKLLW</sequence>
<dbReference type="CDD" id="cd01561">
    <property type="entry name" value="CBS_like"/>
    <property type="match status" value="1"/>
</dbReference>
<dbReference type="FunFam" id="3.40.50.1100:FF:000003">
    <property type="entry name" value="Cystathionine beta-synthase"/>
    <property type="match status" value="1"/>
</dbReference>
<keyword evidence="5 7" id="KW-0663">Pyridoxal phosphate</keyword>
<evidence type="ECO:0000313" key="10">
    <source>
        <dbReference type="EMBL" id="BBH95259.1"/>
    </source>
</evidence>
<dbReference type="InterPro" id="IPR036052">
    <property type="entry name" value="TrpB-like_PALP_sf"/>
</dbReference>
<keyword evidence="3" id="KW-0028">Amino-acid biosynthesis</keyword>
<feature type="domain" description="Tryptophan synthase beta chain-like PALP" evidence="9">
    <location>
        <begin position="7"/>
        <end position="282"/>
    </location>
</feature>
<dbReference type="NCBIfam" id="TIGR01136">
    <property type="entry name" value="cysKM"/>
    <property type="match status" value="1"/>
</dbReference>
<dbReference type="SUPFAM" id="SSF53686">
    <property type="entry name" value="Tryptophan synthase beta subunit-like PLP-dependent enzymes"/>
    <property type="match status" value="1"/>
</dbReference>
<dbReference type="GO" id="GO:0006535">
    <property type="term" value="P:cysteine biosynthetic process from serine"/>
    <property type="evidence" value="ECO:0007669"/>
    <property type="project" value="InterPro"/>
</dbReference>
<protein>
    <submittedName>
        <fullName evidence="10">Cysteine synthase B</fullName>
    </submittedName>
</protein>
<evidence type="ECO:0000256" key="5">
    <source>
        <dbReference type="ARBA" id="ARBA00022898"/>
    </source>
</evidence>
<gene>
    <name evidence="10" type="primary">cysM</name>
    <name evidence="10" type="ORF">KTA_34580</name>
</gene>
<dbReference type="InterPro" id="IPR001216">
    <property type="entry name" value="P-phosphate_BS"/>
</dbReference>
<evidence type="ECO:0000256" key="2">
    <source>
        <dbReference type="ARBA" id="ARBA00007103"/>
    </source>
</evidence>
<evidence type="ECO:0000256" key="6">
    <source>
        <dbReference type="ARBA" id="ARBA00023192"/>
    </source>
</evidence>
<dbReference type="PROSITE" id="PS00901">
    <property type="entry name" value="CYS_SYNTHASE"/>
    <property type="match status" value="1"/>
</dbReference>
<dbReference type="InterPro" id="IPR050214">
    <property type="entry name" value="Cys_Synth/Cystath_Beta-Synth"/>
</dbReference>
<dbReference type="InterPro" id="IPR005856">
    <property type="entry name" value="Cys_synth"/>
</dbReference>
<feature type="binding site" evidence="7">
    <location>
        <position position="257"/>
    </location>
    <ligand>
        <name>pyridoxal 5'-phosphate</name>
        <dbReference type="ChEBI" id="CHEBI:597326"/>
    </ligand>
</feature>
<reference evidence="10" key="1">
    <citation type="submission" date="2018-12" db="EMBL/GenBank/DDBJ databases">
        <title>Novel natural products biosynthetic potential of the class Ktedonobacteria.</title>
        <authorList>
            <person name="Zheng Y."/>
            <person name="Saitou A."/>
            <person name="Wang C.M."/>
            <person name="Toyoda A."/>
            <person name="Minakuchi Y."/>
            <person name="Sekiguchi Y."/>
            <person name="Ueda K."/>
            <person name="Takano H."/>
            <person name="Sakai Y."/>
            <person name="Yokota A."/>
            <person name="Yabe S."/>
        </authorList>
    </citation>
    <scope>NUCLEOTIDE SEQUENCE</scope>
    <source>
        <strain evidence="10">A3-2</strain>
    </source>
</reference>
<dbReference type="InterPro" id="IPR001926">
    <property type="entry name" value="TrpB-like_PALP"/>
</dbReference>
<keyword evidence="4" id="KW-0808">Transferase</keyword>
<dbReference type="Pfam" id="PF00291">
    <property type="entry name" value="PALP"/>
    <property type="match status" value="1"/>
</dbReference>
<dbReference type="AlphaFoldDB" id="A0A455T6K4"/>
<proteinExistence type="inferred from homology"/>
<comment type="similarity">
    <text evidence="2">Belongs to the cysteine synthase/cystathionine beta-synthase family.</text>
</comment>
<organism evidence="10">
    <name type="scientific">Thermogemmatispora argillosa</name>
    <dbReference type="NCBI Taxonomy" id="2045280"/>
    <lineage>
        <taxon>Bacteria</taxon>
        <taxon>Bacillati</taxon>
        <taxon>Chloroflexota</taxon>
        <taxon>Ktedonobacteria</taxon>
        <taxon>Thermogemmatisporales</taxon>
        <taxon>Thermogemmatisporaceae</taxon>
        <taxon>Thermogemmatispora</taxon>
    </lineage>
</organism>
<dbReference type="GO" id="GO:0004124">
    <property type="term" value="F:cysteine synthase activity"/>
    <property type="evidence" value="ECO:0007669"/>
    <property type="project" value="InterPro"/>
</dbReference>
<feature type="binding site" evidence="7">
    <location>
        <position position="73"/>
    </location>
    <ligand>
        <name>pyridoxal 5'-phosphate</name>
        <dbReference type="ChEBI" id="CHEBI:597326"/>
    </ligand>
</feature>
<dbReference type="EMBL" id="AP019377">
    <property type="protein sequence ID" value="BBH95259.1"/>
    <property type="molecule type" value="Genomic_DNA"/>
</dbReference>
<dbReference type="Gene3D" id="3.40.50.1100">
    <property type="match status" value="2"/>
</dbReference>
<evidence type="ECO:0000256" key="8">
    <source>
        <dbReference type="PIRSR" id="PIRSR605856-51"/>
    </source>
</evidence>
<evidence type="ECO:0000256" key="4">
    <source>
        <dbReference type="ARBA" id="ARBA00022679"/>
    </source>
</evidence>
<comment type="cofactor">
    <cofactor evidence="1 7">
        <name>pyridoxal 5'-phosphate</name>
        <dbReference type="ChEBI" id="CHEBI:597326"/>
    </cofactor>
</comment>